<dbReference type="EMBL" id="JBHTAC010000036">
    <property type="protein sequence ID" value="MFC7246252.1"/>
    <property type="molecule type" value="Genomic_DNA"/>
</dbReference>
<dbReference type="NCBIfam" id="TIGR04267">
    <property type="entry name" value="mod_HExxH"/>
    <property type="match status" value="1"/>
</dbReference>
<keyword evidence="2" id="KW-1185">Reference proteome</keyword>
<accession>A0ABW2H2B9</accession>
<comment type="caution">
    <text evidence="1">The sequence shown here is derived from an EMBL/GenBank/DDBJ whole genome shotgun (WGS) entry which is preliminary data.</text>
</comment>
<evidence type="ECO:0000313" key="2">
    <source>
        <dbReference type="Proteomes" id="UP001596392"/>
    </source>
</evidence>
<organism evidence="1 2">
    <name type="scientific">Catellatospora aurea</name>
    <dbReference type="NCBI Taxonomy" id="1337874"/>
    <lineage>
        <taxon>Bacteria</taxon>
        <taxon>Bacillati</taxon>
        <taxon>Actinomycetota</taxon>
        <taxon>Actinomycetes</taxon>
        <taxon>Micromonosporales</taxon>
        <taxon>Micromonosporaceae</taxon>
        <taxon>Catellatospora</taxon>
    </lineage>
</organism>
<dbReference type="InterPro" id="IPR026337">
    <property type="entry name" value="AKG_HExxH"/>
</dbReference>
<reference evidence="2" key="1">
    <citation type="journal article" date="2019" name="Int. J. Syst. Evol. Microbiol.">
        <title>The Global Catalogue of Microorganisms (GCM) 10K type strain sequencing project: providing services to taxonomists for standard genome sequencing and annotation.</title>
        <authorList>
            <consortium name="The Broad Institute Genomics Platform"/>
            <consortium name="The Broad Institute Genome Sequencing Center for Infectious Disease"/>
            <person name="Wu L."/>
            <person name="Ma J."/>
        </authorList>
    </citation>
    <scope>NUCLEOTIDE SEQUENCE [LARGE SCALE GENOMIC DNA]</scope>
    <source>
        <strain evidence="2">CGMCC 1.9106</strain>
    </source>
</reference>
<gene>
    <name evidence="1" type="ORF">ACFQO7_27570</name>
</gene>
<evidence type="ECO:0000313" key="1">
    <source>
        <dbReference type="EMBL" id="MFC7246252.1"/>
    </source>
</evidence>
<name>A0ABW2H2B9_9ACTN</name>
<sequence>MTAFHEFDPDQFTALARGDGGPAAIDALRTAQLSRHLLLIGHLLRNWPGSEAERDAVADTLERARRAAPDRFAQVLGAPLVGSWTGITVRATERGVAAASDFGQLCGIAAVAAAAAGVPADLPVPIRDGVLSVPGHGALTVGDAAEARLIADGGRLSVSVDGRVVSLPAPPAAGAVSAQGGPVETVPGWQPVRRLVATGAPGVALDDVDPYRHGHHAPPANRLDDAEVAHWQTVFAQAWGMLERRMPGRAAELAAGLQVLVPLAQTDPHSARSATIKYAFGAFGLTRPSSAADLVVTMVHEFQHSKLSGMLDLTPMSDPADTRRFFAPWRTDPRPLAGLLQGVYAFVGVADSWRALRDEDGLADLAAARFAEARLQVERGLGAVEASGALTDTGTRLVAGLRERTDELLAEPLAAAVVAAAEEALSESHRQWLERNKQLVAG</sequence>
<dbReference type="RefSeq" id="WP_376809103.1">
    <property type="nucleotide sequence ID" value="NZ_JBHTAC010000036.1"/>
</dbReference>
<protein>
    <submittedName>
        <fullName evidence="1">HEXXH motif domain-containing protein</fullName>
    </submittedName>
</protein>
<proteinExistence type="predicted"/>
<dbReference type="Proteomes" id="UP001596392">
    <property type="component" value="Unassembled WGS sequence"/>
</dbReference>